<name>A0A143PU93_LUTPR</name>
<organism evidence="2 3">
    <name type="scientific">Luteitalea pratensis</name>
    <dbReference type="NCBI Taxonomy" id="1855912"/>
    <lineage>
        <taxon>Bacteria</taxon>
        <taxon>Pseudomonadati</taxon>
        <taxon>Acidobacteriota</taxon>
        <taxon>Vicinamibacteria</taxon>
        <taxon>Vicinamibacterales</taxon>
        <taxon>Vicinamibacteraceae</taxon>
        <taxon>Luteitalea</taxon>
    </lineage>
</organism>
<feature type="transmembrane region" description="Helical" evidence="1">
    <location>
        <begin position="30"/>
        <end position="49"/>
    </location>
</feature>
<dbReference type="EMBL" id="CP015136">
    <property type="protein sequence ID" value="AMY11374.1"/>
    <property type="molecule type" value="Genomic_DNA"/>
</dbReference>
<sequence length="275" mass="28394">MVARAPRVVAAGQGLQWANEGVEIFAASPAVWIGITILFMMMGVVLSIIPFAGMLWSVVVPIHAGGLMLGCRALRQGQPLEVRYLFNGFEAPRLQPLALVGALYLAASVLVMLIVMVPITLLALSGTLLSAFAVGNSGASATSLVGVGLVGVVIALVVMAAVMLLSLMVWFAPALVVFDDVPALEALKASLHAGWTNVGAFTVYGLVLLGVGLVVISPLIAAILLTVARGEQAGPVAFVAIGGTALFACLCFLPMIPAAWGAMYASYEDIFGTNT</sequence>
<evidence type="ECO:0000256" key="1">
    <source>
        <dbReference type="SAM" id="Phobius"/>
    </source>
</evidence>
<keyword evidence="1" id="KW-0472">Membrane</keyword>
<dbReference type="KEGG" id="abac:LuPra_04624"/>
<feature type="transmembrane region" description="Helical" evidence="1">
    <location>
        <begin position="96"/>
        <end position="124"/>
    </location>
</feature>
<feature type="transmembrane region" description="Helical" evidence="1">
    <location>
        <begin position="55"/>
        <end position="75"/>
    </location>
</feature>
<dbReference type="AlphaFoldDB" id="A0A143PU93"/>
<feature type="transmembrane region" description="Helical" evidence="1">
    <location>
        <begin position="144"/>
        <end position="177"/>
    </location>
</feature>
<dbReference type="NCBIfam" id="NF041043">
    <property type="entry name" value="BPSS1780_fam"/>
    <property type="match status" value="1"/>
</dbReference>
<keyword evidence="3" id="KW-1185">Reference proteome</keyword>
<dbReference type="InterPro" id="IPR047798">
    <property type="entry name" value="BPSS1780-like"/>
</dbReference>
<feature type="transmembrane region" description="Helical" evidence="1">
    <location>
        <begin position="198"/>
        <end position="224"/>
    </location>
</feature>
<dbReference type="OrthoDB" id="5298483at2"/>
<dbReference type="Proteomes" id="UP000076079">
    <property type="component" value="Chromosome"/>
</dbReference>
<evidence type="ECO:0000313" key="3">
    <source>
        <dbReference type="Proteomes" id="UP000076079"/>
    </source>
</evidence>
<proteinExistence type="predicted"/>
<gene>
    <name evidence="2" type="ORF">LuPra_04624</name>
</gene>
<keyword evidence="1" id="KW-0812">Transmembrane</keyword>
<dbReference type="RefSeq" id="WP_157899562.1">
    <property type="nucleotide sequence ID" value="NZ_CP015136.1"/>
</dbReference>
<accession>A0A143PU93</accession>
<protein>
    <submittedName>
        <fullName evidence="2">Putative integral membrane protein</fullName>
    </submittedName>
</protein>
<keyword evidence="1" id="KW-1133">Transmembrane helix</keyword>
<feature type="transmembrane region" description="Helical" evidence="1">
    <location>
        <begin position="236"/>
        <end position="256"/>
    </location>
</feature>
<reference evidence="2 3" key="1">
    <citation type="journal article" date="2016" name="Genome Announc.">
        <title>First Complete Genome Sequence of a Subdivision 6 Acidobacterium Strain.</title>
        <authorList>
            <person name="Huang S."/>
            <person name="Vieira S."/>
            <person name="Bunk B."/>
            <person name="Riedel T."/>
            <person name="Sproer C."/>
            <person name="Overmann J."/>
        </authorList>
    </citation>
    <scope>NUCLEOTIDE SEQUENCE [LARGE SCALE GENOMIC DNA]</scope>
    <source>
        <strain evidence="3">DSM 100886 HEG_-6_39</strain>
    </source>
</reference>
<dbReference type="PATRIC" id="fig|1813736.3.peg.4875"/>
<evidence type="ECO:0000313" key="2">
    <source>
        <dbReference type="EMBL" id="AMY11374.1"/>
    </source>
</evidence>
<reference evidence="3" key="2">
    <citation type="submission" date="2016-04" db="EMBL/GenBank/DDBJ databases">
        <title>First Complete Genome Sequence of a Subdivision 6 Acidobacterium.</title>
        <authorList>
            <person name="Huang S."/>
            <person name="Vieira S."/>
            <person name="Bunk B."/>
            <person name="Riedel T."/>
            <person name="Sproeer C."/>
            <person name="Overmann J."/>
        </authorList>
    </citation>
    <scope>NUCLEOTIDE SEQUENCE [LARGE SCALE GENOMIC DNA]</scope>
    <source>
        <strain evidence="3">DSM 100886 HEG_-6_39</strain>
    </source>
</reference>
<dbReference type="STRING" id="1855912.LuPra_04624"/>